<sequence>MVKLLIGHKGSGKTKKMIELANEKIETSNGSVIFINKNHRLMYDLDHRIRVICMEDFEHITNSDEYIGFIYGIISSDHDIETMFIDSILKHADVTLGDLPEFIDRIKKISKNYDIEFVVSLSAAKEEMIGVDFTDCQILN</sequence>
<evidence type="ECO:0008006" key="3">
    <source>
        <dbReference type="Google" id="ProtNLM"/>
    </source>
</evidence>
<dbReference type="AlphaFoldDB" id="A0A923NM57"/>
<reference evidence="1" key="1">
    <citation type="submission" date="2020-08" db="EMBL/GenBank/DDBJ databases">
        <title>Genome public.</title>
        <authorList>
            <person name="Liu C."/>
            <person name="Sun Q."/>
        </authorList>
    </citation>
    <scope>NUCLEOTIDE SEQUENCE</scope>
    <source>
        <strain evidence="1">BX12</strain>
    </source>
</reference>
<comment type="caution">
    <text evidence="1">The sequence shown here is derived from an EMBL/GenBank/DDBJ whole genome shotgun (WGS) entry which is preliminary data.</text>
</comment>
<keyword evidence="2" id="KW-1185">Reference proteome</keyword>
<dbReference type="InterPro" id="IPR027417">
    <property type="entry name" value="P-loop_NTPase"/>
</dbReference>
<dbReference type="EMBL" id="JACRYT010000013">
    <property type="protein sequence ID" value="MBC6680475.1"/>
    <property type="molecule type" value="Genomic_DNA"/>
</dbReference>
<protein>
    <recommendedName>
        <fullName evidence="3">Twitching motility protein PilT</fullName>
    </recommendedName>
</protein>
<dbReference type="Proteomes" id="UP000602647">
    <property type="component" value="Unassembled WGS sequence"/>
</dbReference>
<organism evidence="1 2">
    <name type="scientific">Zhenpiania hominis</name>
    <dbReference type="NCBI Taxonomy" id="2763644"/>
    <lineage>
        <taxon>Bacteria</taxon>
        <taxon>Bacillati</taxon>
        <taxon>Bacillota</taxon>
        <taxon>Clostridia</taxon>
        <taxon>Peptostreptococcales</taxon>
        <taxon>Anaerovoracaceae</taxon>
        <taxon>Zhenpiania</taxon>
    </lineage>
</organism>
<dbReference type="RefSeq" id="WP_187303571.1">
    <property type="nucleotide sequence ID" value="NZ_CBCTON010000035.1"/>
</dbReference>
<evidence type="ECO:0000313" key="2">
    <source>
        <dbReference type="Proteomes" id="UP000602647"/>
    </source>
</evidence>
<proteinExistence type="predicted"/>
<accession>A0A923NM57</accession>
<evidence type="ECO:0000313" key="1">
    <source>
        <dbReference type="EMBL" id="MBC6680475.1"/>
    </source>
</evidence>
<gene>
    <name evidence="1" type="ORF">H9L42_11655</name>
</gene>
<dbReference type="SUPFAM" id="SSF52540">
    <property type="entry name" value="P-loop containing nucleoside triphosphate hydrolases"/>
    <property type="match status" value="1"/>
</dbReference>
<name>A0A923NM57_9FIRM</name>